<dbReference type="InterPro" id="IPR051271">
    <property type="entry name" value="2C-system_Tx_regulators"/>
</dbReference>
<feature type="modified residue" description="4-aspartylphosphate" evidence="10">
    <location>
        <position position="54"/>
    </location>
</feature>
<keyword evidence="6 9" id="KW-0238">DNA-binding</keyword>
<dbReference type="Proteomes" id="UP001143480">
    <property type="component" value="Unassembled WGS sequence"/>
</dbReference>
<comment type="caution">
    <text evidence="12">The sequence shown here is derived from an EMBL/GenBank/DDBJ whole genome shotgun (WGS) entry which is preliminary data.</text>
</comment>
<keyword evidence="13" id="KW-1185">Reference proteome</keyword>
<gene>
    <name evidence="12" type="ORF">GCM10017581_082610</name>
</gene>
<evidence type="ECO:0000256" key="9">
    <source>
        <dbReference type="PIRNR" id="PIRNR006171"/>
    </source>
</evidence>
<dbReference type="PIRSF" id="PIRSF006171">
    <property type="entry name" value="RR_citrat_malat"/>
    <property type="match status" value="1"/>
</dbReference>
<dbReference type="InterPro" id="IPR048714">
    <property type="entry name" value="DpiA-like_HTH"/>
</dbReference>
<evidence type="ECO:0000259" key="11">
    <source>
        <dbReference type="PROSITE" id="PS50110"/>
    </source>
</evidence>
<organism evidence="12 13">
    <name type="scientific">Dactylosporangium matsuzakiense</name>
    <dbReference type="NCBI Taxonomy" id="53360"/>
    <lineage>
        <taxon>Bacteria</taxon>
        <taxon>Bacillati</taxon>
        <taxon>Actinomycetota</taxon>
        <taxon>Actinomycetes</taxon>
        <taxon>Micromonosporales</taxon>
        <taxon>Micromonosporaceae</taxon>
        <taxon>Dactylosporangium</taxon>
    </lineage>
</organism>
<evidence type="ECO:0000256" key="10">
    <source>
        <dbReference type="PROSITE-ProRule" id="PRU00169"/>
    </source>
</evidence>
<accession>A0A9W6KQW6</accession>
<keyword evidence="4 9" id="KW-0902">Two-component regulatory system</keyword>
<dbReference type="PROSITE" id="PS50110">
    <property type="entry name" value="RESPONSE_REGULATORY"/>
    <property type="match status" value="1"/>
</dbReference>
<keyword evidence="7 9" id="KW-0010">Activator</keyword>
<dbReference type="PANTHER" id="PTHR45526:SF1">
    <property type="entry name" value="TRANSCRIPTIONAL REGULATORY PROTEIN DCUR-RELATED"/>
    <property type="match status" value="1"/>
</dbReference>
<evidence type="ECO:0000256" key="5">
    <source>
        <dbReference type="ARBA" id="ARBA00023015"/>
    </source>
</evidence>
<proteinExistence type="predicted"/>
<dbReference type="PANTHER" id="PTHR45526">
    <property type="entry name" value="TRANSCRIPTIONAL REGULATORY PROTEIN DPIA"/>
    <property type="match status" value="1"/>
</dbReference>
<dbReference type="InterPro" id="IPR011006">
    <property type="entry name" value="CheY-like_superfamily"/>
</dbReference>
<comment type="subcellular location">
    <subcellularLocation>
        <location evidence="1 9">Cytoplasm</location>
    </subcellularLocation>
</comment>
<evidence type="ECO:0000256" key="6">
    <source>
        <dbReference type="ARBA" id="ARBA00023125"/>
    </source>
</evidence>
<dbReference type="GO" id="GO:0003700">
    <property type="term" value="F:DNA-binding transcription factor activity"/>
    <property type="evidence" value="ECO:0007669"/>
    <property type="project" value="InterPro"/>
</dbReference>
<dbReference type="SMART" id="SM00448">
    <property type="entry name" value="REC"/>
    <property type="match status" value="1"/>
</dbReference>
<evidence type="ECO:0000313" key="13">
    <source>
        <dbReference type="Proteomes" id="UP001143480"/>
    </source>
</evidence>
<evidence type="ECO:0000256" key="8">
    <source>
        <dbReference type="ARBA" id="ARBA00023163"/>
    </source>
</evidence>
<sequence>MIRVLVVEDEPIAADAHAMYVERVPGFTVAAKTGTAAEALRLLVKERVDLVLLDLNLPDMHGMDVVRAMRAAGHPADVMAVTSARDLDVVRAAVSQGIVHYLLKPFAFPALRDKLERYRQYRSQLDRAESVADQNEVDVLLATLRGQSPTHLPKGMSPESLSAVADLIRAAAGGLSAAEVALSLHASRVTARRYLEYLAERGAAARHLRYGNAGRPEVEYRWIP</sequence>
<evidence type="ECO:0000256" key="7">
    <source>
        <dbReference type="ARBA" id="ARBA00023159"/>
    </source>
</evidence>
<keyword evidence="3 10" id="KW-0597">Phosphoprotein</keyword>
<dbReference type="GO" id="GO:0003677">
    <property type="term" value="F:DNA binding"/>
    <property type="evidence" value="ECO:0007669"/>
    <property type="project" value="UniProtKB-KW"/>
</dbReference>
<evidence type="ECO:0000256" key="2">
    <source>
        <dbReference type="ARBA" id="ARBA00022490"/>
    </source>
</evidence>
<reference evidence="12" key="2">
    <citation type="submission" date="2023-01" db="EMBL/GenBank/DDBJ databases">
        <authorList>
            <person name="Sun Q."/>
            <person name="Evtushenko L."/>
        </authorList>
    </citation>
    <scope>NUCLEOTIDE SEQUENCE</scope>
    <source>
        <strain evidence="12">VKM Ac-1321</strain>
    </source>
</reference>
<protein>
    <recommendedName>
        <fullName evidence="9">Transcriptional regulatory protein</fullName>
    </recommendedName>
</protein>
<dbReference type="GO" id="GO:0000156">
    <property type="term" value="F:phosphorelay response regulator activity"/>
    <property type="evidence" value="ECO:0007669"/>
    <property type="project" value="TreeGrafter"/>
</dbReference>
<dbReference type="InterPro" id="IPR001789">
    <property type="entry name" value="Sig_transdc_resp-reg_receiver"/>
</dbReference>
<dbReference type="SUPFAM" id="SSF52172">
    <property type="entry name" value="CheY-like"/>
    <property type="match status" value="1"/>
</dbReference>
<dbReference type="Gene3D" id="3.40.50.2300">
    <property type="match status" value="1"/>
</dbReference>
<keyword evidence="2 9" id="KW-0963">Cytoplasm</keyword>
<dbReference type="Pfam" id="PF20714">
    <property type="entry name" value="HTH_64"/>
    <property type="match status" value="1"/>
</dbReference>
<reference evidence="12" key="1">
    <citation type="journal article" date="2014" name="Int. J. Syst. Evol. Microbiol.">
        <title>Complete genome sequence of Corynebacterium casei LMG S-19264T (=DSM 44701T), isolated from a smear-ripened cheese.</title>
        <authorList>
            <consortium name="US DOE Joint Genome Institute (JGI-PGF)"/>
            <person name="Walter F."/>
            <person name="Albersmeier A."/>
            <person name="Kalinowski J."/>
            <person name="Ruckert C."/>
        </authorList>
    </citation>
    <scope>NUCLEOTIDE SEQUENCE</scope>
    <source>
        <strain evidence="12">VKM Ac-1321</strain>
    </source>
</reference>
<feature type="domain" description="Response regulatory" evidence="11">
    <location>
        <begin position="3"/>
        <end position="119"/>
    </location>
</feature>
<evidence type="ECO:0000256" key="3">
    <source>
        <dbReference type="ARBA" id="ARBA00022553"/>
    </source>
</evidence>
<keyword evidence="5 9" id="KW-0805">Transcription regulation</keyword>
<dbReference type="GO" id="GO:0005737">
    <property type="term" value="C:cytoplasm"/>
    <property type="evidence" value="ECO:0007669"/>
    <property type="project" value="UniProtKB-SubCell"/>
</dbReference>
<evidence type="ECO:0000256" key="1">
    <source>
        <dbReference type="ARBA" id="ARBA00004496"/>
    </source>
</evidence>
<evidence type="ECO:0000313" key="12">
    <source>
        <dbReference type="EMBL" id="GLL06511.1"/>
    </source>
</evidence>
<name>A0A9W6KQW6_9ACTN</name>
<dbReference type="AlphaFoldDB" id="A0A9W6KQW6"/>
<dbReference type="InterPro" id="IPR024187">
    <property type="entry name" value="Sig_transdc_resp-reg_cit/mal"/>
</dbReference>
<evidence type="ECO:0000256" key="4">
    <source>
        <dbReference type="ARBA" id="ARBA00023012"/>
    </source>
</evidence>
<keyword evidence="8 9" id="KW-0804">Transcription</keyword>
<dbReference type="RefSeq" id="WP_223092359.1">
    <property type="nucleotide sequence ID" value="NZ_BAAAXA010000001.1"/>
</dbReference>
<dbReference type="Pfam" id="PF00072">
    <property type="entry name" value="Response_reg"/>
    <property type="match status" value="1"/>
</dbReference>
<dbReference type="EMBL" id="BSFP01000074">
    <property type="protein sequence ID" value="GLL06511.1"/>
    <property type="molecule type" value="Genomic_DNA"/>
</dbReference>